<keyword evidence="3 6" id="KW-0812">Transmembrane</keyword>
<reference evidence="8 10" key="2">
    <citation type="submission" date="2019-04" db="EMBL/GenBank/DDBJ databases">
        <title>Draft genome sequence data and analysis of a Fermenting Bacterium, Geotoga petraea strain HO-Geo1, isolated from heavy-oil petroleum reservoir in Russia.</title>
        <authorList>
            <person name="Grouzdev D.S."/>
            <person name="Semenova E.M."/>
            <person name="Sokolova D.S."/>
            <person name="Tourova T.P."/>
            <person name="Poltaraus A.B."/>
            <person name="Nazina T.N."/>
        </authorList>
    </citation>
    <scope>NUCLEOTIDE SEQUENCE [LARGE SCALE GENOMIC DNA]</scope>
    <source>
        <strain evidence="8 10">HO-Geo1</strain>
    </source>
</reference>
<dbReference type="EMBL" id="FMYV01000001">
    <property type="protein sequence ID" value="SDB95923.1"/>
    <property type="molecule type" value="Genomic_DNA"/>
</dbReference>
<dbReference type="InterPro" id="IPR043428">
    <property type="entry name" value="LivM-like"/>
</dbReference>
<evidence type="ECO:0000256" key="6">
    <source>
        <dbReference type="SAM" id="Phobius"/>
    </source>
</evidence>
<keyword evidence="9" id="KW-1185">Reference proteome</keyword>
<evidence type="ECO:0000256" key="3">
    <source>
        <dbReference type="ARBA" id="ARBA00022692"/>
    </source>
</evidence>
<proteinExistence type="predicted"/>
<evidence type="ECO:0000313" key="9">
    <source>
        <dbReference type="Proteomes" id="UP000199322"/>
    </source>
</evidence>
<dbReference type="RefSeq" id="WP_091401672.1">
    <property type="nucleotide sequence ID" value="NZ_FMYV01000001.1"/>
</dbReference>
<evidence type="ECO:0000256" key="5">
    <source>
        <dbReference type="ARBA" id="ARBA00023136"/>
    </source>
</evidence>
<dbReference type="GO" id="GO:0015658">
    <property type="term" value="F:branched-chain amino acid transmembrane transporter activity"/>
    <property type="evidence" value="ECO:0007669"/>
    <property type="project" value="InterPro"/>
</dbReference>
<feature type="transmembrane region" description="Helical" evidence="6">
    <location>
        <begin position="88"/>
        <end position="107"/>
    </location>
</feature>
<gene>
    <name evidence="8" type="ORF">E4650_01495</name>
    <name evidence="7" type="ORF">SAMN04488588_0036</name>
</gene>
<reference evidence="7 9" key="1">
    <citation type="submission" date="2016-10" db="EMBL/GenBank/DDBJ databases">
        <authorList>
            <person name="de Groot N.N."/>
        </authorList>
    </citation>
    <scope>NUCLEOTIDE SEQUENCE [LARGE SCALE GENOMIC DNA]</scope>
    <source>
        <strain evidence="7 9">WG14</strain>
    </source>
</reference>
<name>A0A1G6HP48_9BACT</name>
<dbReference type="InterPro" id="IPR001851">
    <property type="entry name" value="ABC_transp_permease"/>
</dbReference>
<evidence type="ECO:0000313" key="10">
    <source>
        <dbReference type="Proteomes" id="UP000297288"/>
    </source>
</evidence>
<feature type="transmembrane region" description="Helical" evidence="6">
    <location>
        <begin position="240"/>
        <end position="265"/>
    </location>
</feature>
<evidence type="ECO:0000256" key="2">
    <source>
        <dbReference type="ARBA" id="ARBA00022475"/>
    </source>
</evidence>
<feature type="transmembrane region" description="Helical" evidence="6">
    <location>
        <begin position="31"/>
        <end position="51"/>
    </location>
</feature>
<keyword evidence="4 6" id="KW-1133">Transmembrane helix</keyword>
<organism evidence="7 9">
    <name type="scientific">Geotoga petraea</name>
    <dbReference type="NCBI Taxonomy" id="28234"/>
    <lineage>
        <taxon>Bacteria</taxon>
        <taxon>Thermotogati</taxon>
        <taxon>Thermotogota</taxon>
        <taxon>Thermotogae</taxon>
        <taxon>Petrotogales</taxon>
        <taxon>Petrotogaceae</taxon>
        <taxon>Geotoga</taxon>
    </lineage>
</organism>
<sequence length="321" mass="34743">MNRLKDIRFILIFIGLVFLFIFPVLSSDFYLINILSIAFIYAVYAGSWDILSGFTGKENMGHAAFIAIGAYLLGFVSAVYSIQPWLSIPMAAVASALFGIAIGVPTLRLKGPYFALASLAVASIFENLTISYSEFTGGEEGIFGIPFLTPGPTSDYYFMLIFSFISILILFIAGKSNFGLILKSIKSDEDAAKAVGIKTTKYKVTAFALSAMFAGMAGAVMGHFYGYVGPDIVYPLSLNTLIMAVVGGIGGIIPAALGGFFISLLTELLRGLGQWNNLIYTVILMLSILFLPKGAFKTLGEFLKPKNKKNKTPKLRGEENE</sequence>
<feature type="transmembrane region" description="Helical" evidence="6">
    <location>
        <begin position="114"/>
        <end position="133"/>
    </location>
</feature>
<keyword evidence="5 6" id="KW-0472">Membrane</keyword>
<dbReference type="OrthoDB" id="9789927at2"/>
<protein>
    <submittedName>
        <fullName evidence="7">Amino acid/amide ABC transporter membrane protein 2, HAAT family</fullName>
    </submittedName>
    <submittedName>
        <fullName evidence="8">Branched-chain amino acid ABC transporter permease</fullName>
    </submittedName>
</protein>
<feature type="transmembrane region" description="Helical" evidence="6">
    <location>
        <begin position="7"/>
        <end position="25"/>
    </location>
</feature>
<dbReference type="AlphaFoldDB" id="A0A1G6HP48"/>
<dbReference type="CDD" id="cd06581">
    <property type="entry name" value="TM_PBP1_LivM_like"/>
    <property type="match status" value="1"/>
</dbReference>
<evidence type="ECO:0000313" key="7">
    <source>
        <dbReference type="EMBL" id="SDB95923.1"/>
    </source>
</evidence>
<dbReference type="PANTHER" id="PTHR30482:SF10">
    <property type="entry name" value="HIGH-AFFINITY BRANCHED-CHAIN AMINO ACID TRANSPORT PROTEIN BRAE"/>
    <property type="match status" value="1"/>
</dbReference>
<comment type="subcellular location">
    <subcellularLocation>
        <location evidence="1">Cell membrane</location>
        <topology evidence="1">Multi-pass membrane protein</topology>
    </subcellularLocation>
</comment>
<feature type="transmembrane region" description="Helical" evidence="6">
    <location>
        <begin position="63"/>
        <end position="82"/>
    </location>
</feature>
<evidence type="ECO:0000313" key="8">
    <source>
        <dbReference type="EMBL" id="TGG88895.1"/>
    </source>
</evidence>
<dbReference type="PANTHER" id="PTHR30482">
    <property type="entry name" value="HIGH-AFFINITY BRANCHED-CHAIN AMINO ACID TRANSPORT SYSTEM PERMEASE"/>
    <property type="match status" value="1"/>
</dbReference>
<dbReference type="STRING" id="28234.SAMN04488588_0036"/>
<dbReference type="GO" id="GO:0005886">
    <property type="term" value="C:plasma membrane"/>
    <property type="evidence" value="ECO:0007669"/>
    <property type="project" value="UniProtKB-SubCell"/>
</dbReference>
<dbReference type="Pfam" id="PF02653">
    <property type="entry name" value="BPD_transp_2"/>
    <property type="match status" value="1"/>
</dbReference>
<keyword evidence="2" id="KW-1003">Cell membrane</keyword>
<dbReference type="Proteomes" id="UP000297288">
    <property type="component" value="Unassembled WGS sequence"/>
</dbReference>
<accession>A0A1G6HP48</accession>
<feature type="transmembrane region" description="Helical" evidence="6">
    <location>
        <begin position="156"/>
        <end position="174"/>
    </location>
</feature>
<feature type="transmembrane region" description="Helical" evidence="6">
    <location>
        <begin position="277"/>
        <end position="296"/>
    </location>
</feature>
<evidence type="ECO:0000256" key="1">
    <source>
        <dbReference type="ARBA" id="ARBA00004651"/>
    </source>
</evidence>
<feature type="transmembrane region" description="Helical" evidence="6">
    <location>
        <begin position="206"/>
        <end position="228"/>
    </location>
</feature>
<dbReference type="Proteomes" id="UP000199322">
    <property type="component" value="Unassembled WGS sequence"/>
</dbReference>
<dbReference type="EMBL" id="SRME01000001">
    <property type="protein sequence ID" value="TGG88895.1"/>
    <property type="molecule type" value="Genomic_DNA"/>
</dbReference>
<evidence type="ECO:0000256" key="4">
    <source>
        <dbReference type="ARBA" id="ARBA00022989"/>
    </source>
</evidence>